<comment type="caution">
    <text evidence="6">The sequence shown here is derived from an EMBL/GenBank/DDBJ whole genome shotgun (WGS) entry which is preliminary data.</text>
</comment>
<dbReference type="Gene3D" id="2.60.40.10">
    <property type="entry name" value="Immunoglobulins"/>
    <property type="match status" value="1"/>
</dbReference>
<keyword evidence="1" id="KW-0732">Signal</keyword>
<feature type="domain" description="Ig-like" evidence="4">
    <location>
        <begin position="330"/>
        <end position="411"/>
    </location>
</feature>
<dbReference type="Gene3D" id="2.120.10.30">
    <property type="entry name" value="TolB, C-terminal domain"/>
    <property type="match status" value="2"/>
</dbReference>
<dbReference type="EMBL" id="RYYR01000023">
    <property type="protein sequence ID" value="RUL49808.1"/>
    <property type="molecule type" value="Genomic_DNA"/>
</dbReference>
<evidence type="ECO:0000256" key="1">
    <source>
        <dbReference type="ARBA" id="ARBA00022729"/>
    </source>
</evidence>
<dbReference type="Pfam" id="PF00395">
    <property type="entry name" value="SLH"/>
    <property type="match status" value="3"/>
</dbReference>
<dbReference type="SUPFAM" id="SSF48726">
    <property type="entry name" value="Immunoglobulin"/>
    <property type="match status" value="1"/>
</dbReference>
<accession>A0A432L956</accession>
<dbReference type="InterPro" id="IPR011042">
    <property type="entry name" value="6-blade_b-propeller_TolB-like"/>
</dbReference>
<feature type="compositionally biased region" description="Polar residues" evidence="2">
    <location>
        <begin position="408"/>
        <end position="427"/>
    </location>
</feature>
<evidence type="ECO:0000313" key="6">
    <source>
        <dbReference type="EMBL" id="RUL49808.1"/>
    </source>
</evidence>
<sequence length="1564" mass="172483">MLLIVSQKRGNQKATIDLTFWKEKTKLRKRKYFSILLIITILFSTFNLPIYANAVVPINSCESTNAFEGATKVAVDISNNVYVFNKGNKTIKKMDASGVIDTLVDELQVDNMGAFVADTQGNIYYTKLYNNGGAKSDIVKIDNTGQSTTLATINISQRTLGVDANGNVYYSSFYMDNPNLHKIDANGNHSLVSGYTQPTTGVVSDVQGNVYLLSNGKYTKIYKDGQTSTVTAQLSYDSSNGLAIDSSSFLYTPGDSDNTSDGVKRVKNGAGEQLFSEFLKDTSSVSIDNDDNFYIVAQYTEDTSDFPVVVQVTPTETTVLGVKPPQDQAPVLITGLENNKTFNVNDQVQFSVQAQSCSNNFTYQWFKGDVAIPDAIESTYTIEAAQELDTGEYKVVISNKAGQVTSSANLTVTPQTTSGNNQPSTDPGPTISLEPFEIINANKPWGTTIVGTDLYFVEMRTRNLVKVSLVDNTKKIIKTGISSDRFLTGIAIDNDDVYISTDTTLYKGQLSELENGDTSLLVAIKKLKTPGNDFIEIDGMTINNQQKVLYFTTLNTNGKIYQIPLNELESDASEIVGEPWFVNSVSPDYYKGLTYYKGNVYGVGMRYHGANHYFYKLTINDDGTAGSTVDLGNIPSPSTQIFLAGAPAITEEGKVYISNMLSLELTTPPAPPVTADDDANVIIGADDTMEYSVDNGTNWIPYNETPIPTFEGNQTVLVRVQAVYEVSHASLATPLTFTSNNNGGSNNQPPMELGPYEVIKANEPLGITIDGSNLYFIEMATSNIIKVSLSDNSRKTIQTGIDPTLIRLTGIAIKGDDVYLSTFRTIYKGKLSELENGDSSSLEVVKTFNDSEILDITIDSQNEMFYFTDQHRGKIYRVPLDQLDEIDSSILENPWFDINPNSPKRYLRGISYYKGSIYGVSWNYDGGVYFYQVPILADGKAGNVVNIKDLPKSYEGSNSYLAGGPAIDENGKVYITDMRSTFAMTTPPAPPVTADDMNNVILDADTTMEYSVDNKSTWTSYSDIIVPKFPGDKVVFVRYKEVAGVSYASPSTTLTFTPNPVPTPNPLPGTTPNPIPTPTPDSTPDPAPSPSPSPTTGNGSSTEIITVDVDGENGELLNKTPIQRTTETNGSVKDFVTMPDAIAKETVLKAKESKNDTARIMIPDAKDIVSETKVEVPKSALSELKSGNLNLEIYTDNVTISIPKLSLVDYTDDLYFRLVPIKKEEERQQVEERAKKEEVVKAALGDGSIEVVGRPMTIETNLASRKVDLILPLQGVTLPEDPKEREDYLNNLGIFIEHSDGDRVLVRPVPVEYKEGVQGLKFTIEKFSTFTIVKMDNLDEYFNGLDKDGSKKHTPYIYGFEDGTFRTDAFITRSQMAAMLARNLEDIEANNLQFFKDVSQKNWAYNDILETTNAGIMFGVGSEQFDPKGFVTRAQMASIAYRWMQQECAKDTNAYENCSTLNGFGPANYKDVSNNHWAKEAIDFLKTTDIMIGYNDQTFKPNQKLTRAEAVKVLNRLFKRGPLTGVETPTFKDVSSSYWAFKEIEEAAREHTFTMNQNGHEVLK</sequence>
<dbReference type="InterPro" id="IPR036179">
    <property type="entry name" value="Ig-like_dom_sf"/>
</dbReference>
<keyword evidence="3" id="KW-0812">Transmembrane</keyword>
<feature type="compositionally biased region" description="Polar residues" evidence="2">
    <location>
        <begin position="1120"/>
        <end position="1131"/>
    </location>
</feature>
<evidence type="ECO:0000259" key="5">
    <source>
        <dbReference type="PROSITE" id="PS51272"/>
    </source>
</evidence>
<evidence type="ECO:0000313" key="7">
    <source>
        <dbReference type="Proteomes" id="UP000287910"/>
    </source>
</evidence>
<gene>
    <name evidence="6" type="ORF">EK386_14725</name>
</gene>
<dbReference type="InterPro" id="IPR001119">
    <property type="entry name" value="SLH_dom"/>
</dbReference>
<feature type="region of interest" description="Disordered" evidence="2">
    <location>
        <begin position="1050"/>
        <end position="1131"/>
    </location>
</feature>
<dbReference type="InterPro" id="IPR013783">
    <property type="entry name" value="Ig-like_fold"/>
</dbReference>
<dbReference type="SMART" id="SM00409">
    <property type="entry name" value="IG"/>
    <property type="match status" value="1"/>
</dbReference>
<dbReference type="PANTHER" id="PTHR43308:SF5">
    <property type="entry name" value="S-LAYER PROTEIN _ PEPTIDOGLYCAN ENDO-BETA-N-ACETYLGLUCOSAMINIDASE"/>
    <property type="match status" value="1"/>
</dbReference>
<feature type="compositionally biased region" description="Pro residues" evidence="2">
    <location>
        <begin position="1059"/>
        <end position="1093"/>
    </location>
</feature>
<feature type="transmembrane region" description="Helical" evidence="3">
    <location>
        <begin position="32"/>
        <end position="52"/>
    </location>
</feature>
<keyword evidence="7" id="KW-1185">Reference proteome</keyword>
<feature type="region of interest" description="Disordered" evidence="2">
    <location>
        <begin position="408"/>
        <end position="429"/>
    </location>
</feature>
<dbReference type="Proteomes" id="UP000287910">
    <property type="component" value="Unassembled WGS sequence"/>
</dbReference>
<dbReference type="InterPro" id="IPR025142">
    <property type="entry name" value="DUF4073"/>
</dbReference>
<evidence type="ECO:0000256" key="3">
    <source>
        <dbReference type="SAM" id="Phobius"/>
    </source>
</evidence>
<dbReference type="Pfam" id="PF13285">
    <property type="entry name" value="DUF4073"/>
    <property type="match status" value="2"/>
</dbReference>
<reference evidence="6 7" key="1">
    <citation type="submission" date="2018-12" db="EMBL/GenBank/DDBJ databases">
        <title>Lysinibacillus antri sp. nov., isolated from a cave soil.</title>
        <authorList>
            <person name="Narsing Rao M.P."/>
            <person name="Zhang H."/>
            <person name="Dong Z.-Y."/>
            <person name="Niu X.-K."/>
            <person name="Zhang K."/>
            <person name="Fang B.-Z."/>
            <person name="Kang Y.-Q."/>
            <person name="Xiao M."/>
            <person name="Li W.-J."/>
        </authorList>
    </citation>
    <scope>NUCLEOTIDE SEQUENCE [LARGE SCALE GENOMIC DNA]</scope>
    <source>
        <strain evidence="6 7">SYSU K30002</strain>
    </source>
</reference>
<dbReference type="PROSITE" id="PS50835">
    <property type="entry name" value="IG_LIKE"/>
    <property type="match status" value="1"/>
</dbReference>
<keyword evidence="3" id="KW-1133">Transmembrane helix</keyword>
<proteinExistence type="predicted"/>
<dbReference type="InterPro" id="IPR013098">
    <property type="entry name" value="Ig_I-set"/>
</dbReference>
<dbReference type="PANTHER" id="PTHR43308">
    <property type="entry name" value="OUTER MEMBRANE PROTEIN ALPHA-RELATED"/>
    <property type="match status" value="1"/>
</dbReference>
<dbReference type="Pfam" id="PF07679">
    <property type="entry name" value="I-set"/>
    <property type="match status" value="1"/>
</dbReference>
<organism evidence="6 7">
    <name type="scientific">Lysinibacillus antri</name>
    <dbReference type="NCBI Taxonomy" id="2498145"/>
    <lineage>
        <taxon>Bacteria</taxon>
        <taxon>Bacillati</taxon>
        <taxon>Bacillota</taxon>
        <taxon>Bacilli</taxon>
        <taxon>Bacillales</taxon>
        <taxon>Bacillaceae</taxon>
        <taxon>Lysinibacillus</taxon>
    </lineage>
</organism>
<dbReference type="InterPro" id="IPR007110">
    <property type="entry name" value="Ig-like_dom"/>
</dbReference>
<dbReference type="InterPro" id="IPR051465">
    <property type="entry name" value="Cell_Envelope_Struct_Comp"/>
</dbReference>
<feature type="domain" description="SLH" evidence="5">
    <location>
        <begin position="1465"/>
        <end position="1528"/>
    </location>
</feature>
<dbReference type="PROSITE" id="PS51272">
    <property type="entry name" value="SLH"/>
    <property type="match status" value="2"/>
</dbReference>
<protein>
    <submittedName>
        <fullName evidence="6">DUF4073 domain-containing protein</fullName>
    </submittedName>
</protein>
<dbReference type="SUPFAM" id="SSF63825">
    <property type="entry name" value="YWTD domain"/>
    <property type="match status" value="1"/>
</dbReference>
<keyword evidence="3" id="KW-0472">Membrane</keyword>
<dbReference type="SUPFAM" id="SSF101898">
    <property type="entry name" value="NHL repeat"/>
    <property type="match status" value="2"/>
</dbReference>
<dbReference type="InterPro" id="IPR003599">
    <property type="entry name" value="Ig_sub"/>
</dbReference>
<feature type="domain" description="SLH" evidence="5">
    <location>
        <begin position="1391"/>
        <end position="1454"/>
    </location>
</feature>
<evidence type="ECO:0000256" key="2">
    <source>
        <dbReference type="SAM" id="MobiDB-lite"/>
    </source>
</evidence>
<name>A0A432L956_9BACI</name>
<evidence type="ECO:0000259" key="4">
    <source>
        <dbReference type="PROSITE" id="PS50835"/>
    </source>
</evidence>